<keyword evidence="1" id="KW-0472">Membrane</keyword>
<name>A0ABY6Q6I5_9GAMM</name>
<keyword evidence="3" id="KW-1185">Reference proteome</keyword>
<gene>
    <name evidence="2" type="ORF">E0F26_07900</name>
</gene>
<keyword evidence="1" id="KW-0812">Transmembrane</keyword>
<organism evidence="2 3">
    <name type="scientific">Candidatus Paraluminiphilus aquimaris</name>
    <dbReference type="NCBI Taxonomy" id="2518994"/>
    <lineage>
        <taxon>Bacteria</taxon>
        <taxon>Pseudomonadati</taxon>
        <taxon>Pseudomonadota</taxon>
        <taxon>Gammaproteobacteria</taxon>
        <taxon>Cellvibrionales</taxon>
        <taxon>Halieaceae</taxon>
        <taxon>Candidatus Paraluminiphilus</taxon>
    </lineage>
</organism>
<dbReference type="RefSeq" id="WP_279241124.1">
    <property type="nucleotide sequence ID" value="NZ_CP036501.1"/>
</dbReference>
<feature type="transmembrane region" description="Helical" evidence="1">
    <location>
        <begin position="12"/>
        <end position="35"/>
    </location>
</feature>
<sequence length="252" mass="26876">MLIAAVQKGVGLTELMVSLAVSSFIVLAAATHYTITYRTTINAQNSALRTEQFTKTEYVISSAIRESGYLGSLSNVTTHLTTTGGYNNTSAPTAEAYAAAVFPNTSLNCVILEIGTATGSDPSDINEVYYQYGFRIQSDIVQTSRGVSVACDSGTWSDLTVSDILEFQSLKVTKDGNDAFVNADSPTLSALTEAECYNSSRANNCLIEQLWQLELCALPPGSDAVVCDDTTSAYFSEILVTPRNPLLTGATP</sequence>
<dbReference type="Proteomes" id="UP001317963">
    <property type="component" value="Chromosome"/>
</dbReference>
<keyword evidence="1" id="KW-1133">Transmembrane helix</keyword>
<proteinExistence type="predicted"/>
<dbReference type="EMBL" id="CP036501">
    <property type="protein sequence ID" value="UZP74664.1"/>
    <property type="molecule type" value="Genomic_DNA"/>
</dbReference>
<evidence type="ECO:0000256" key="1">
    <source>
        <dbReference type="SAM" id="Phobius"/>
    </source>
</evidence>
<evidence type="ECO:0000313" key="3">
    <source>
        <dbReference type="Proteomes" id="UP001317963"/>
    </source>
</evidence>
<evidence type="ECO:0000313" key="2">
    <source>
        <dbReference type="EMBL" id="UZP74664.1"/>
    </source>
</evidence>
<accession>A0ABY6Q6I5</accession>
<reference evidence="2 3" key="1">
    <citation type="submission" date="2019-02" db="EMBL/GenBank/DDBJ databases">
        <title>Halieaceae_genomes.</title>
        <authorList>
            <person name="Li S.-H."/>
        </authorList>
    </citation>
    <scope>NUCLEOTIDE SEQUENCE [LARGE SCALE GENOMIC DNA]</scope>
    <source>
        <strain evidence="2 3">JH123</strain>
    </source>
</reference>
<protein>
    <submittedName>
        <fullName evidence="2">Uncharacterized protein</fullName>
    </submittedName>
</protein>